<gene>
    <name evidence="1" type="ORF">LEP1GSC081_1375</name>
</gene>
<reference evidence="1 2" key="1">
    <citation type="submission" date="2012-10" db="EMBL/GenBank/DDBJ databases">
        <authorList>
            <person name="Harkins D.M."/>
            <person name="Durkin A.S."/>
            <person name="Brinkac L.M."/>
            <person name="Selengut J.D."/>
            <person name="Sanka R."/>
            <person name="DePew J."/>
            <person name="Purushe J."/>
            <person name="Peacock S.J."/>
            <person name="Thaipadungpanit J."/>
            <person name="Wuthiekanun V.W."/>
            <person name="Day N.P."/>
            <person name="Vinetz J.M."/>
            <person name="Sutton G.G."/>
            <person name="Nelson W.C."/>
            <person name="Fouts D.E."/>
        </authorList>
    </citation>
    <scope>NUCLEOTIDE SEQUENCE [LARGE SCALE GENOMIC DNA]</scope>
    <source>
        <strain evidence="1 2">H1</strain>
    </source>
</reference>
<sequence length="81" mass="9664">MQKVCFSDKEKSSELLHLQSDPWDNAVNLRKKTKEFSTTRRHGQERITVIVELEAWIHTRKILEIARMKPSAFTRNRQLTR</sequence>
<protein>
    <submittedName>
        <fullName evidence="1">Uncharacterized protein</fullName>
    </submittedName>
</protein>
<evidence type="ECO:0000313" key="1">
    <source>
        <dbReference type="EMBL" id="EKO14878.1"/>
    </source>
</evidence>
<dbReference type="AlphaFoldDB" id="A0A0E2B0X7"/>
<evidence type="ECO:0000313" key="2">
    <source>
        <dbReference type="Proteomes" id="UP000006253"/>
    </source>
</evidence>
<dbReference type="EMBL" id="AHMY02000051">
    <property type="protein sequence ID" value="EKO14878.1"/>
    <property type="molecule type" value="Genomic_DNA"/>
</dbReference>
<organism evidence="1 2">
    <name type="scientific">Leptospira kirschneri str. H1</name>
    <dbReference type="NCBI Taxonomy" id="1049966"/>
    <lineage>
        <taxon>Bacteria</taxon>
        <taxon>Pseudomonadati</taxon>
        <taxon>Spirochaetota</taxon>
        <taxon>Spirochaetia</taxon>
        <taxon>Leptospirales</taxon>
        <taxon>Leptospiraceae</taxon>
        <taxon>Leptospira</taxon>
    </lineage>
</organism>
<accession>A0A0E2B0X7</accession>
<comment type="caution">
    <text evidence="1">The sequence shown here is derived from an EMBL/GenBank/DDBJ whole genome shotgun (WGS) entry which is preliminary data.</text>
</comment>
<proteinExistence type="predicted"/>
<dbReference type="Proteomes" id="UP000006253">
    <property type="component" value="Unassembled WGS sequence"/>
</dbReference>
<name>A0A0E2B0X7_9LEPT</name>